<name>K9EK87_9BACE</name>
<reference evidence="2 3" key="1">
    <citation type="submission" date="2012-09" db="EMBL/GenBank/DDBJ databases">
        <title>The Genome Sequence of Bacteroides oleiciplenus YIT 12058.</title>
        <authorList>
            <consortium name="The Broad Institute Genome Sequencing Platform"/>
            <person name="Earl A."/>
            <person name="Ward D."/>
            <person name="Feldgarden M."/>
            <person name="Gevers D."/>
            <person name="Morotomi M."/>
            <person name="Walker B."/>
            <person name="Young S.K."/>
            <person name="Zeng Q."/>
            <person name="Gargeya S."/>
            <person name="Fitzgerald M."/>
            <person name="Haas B."/>
            <person name="Abouelleil A."/>
            <person name="Alvarado L."/>
            <person name="Arachchi H.M."/>
            <person name="Berlin A.M."/>
            <person name="Chapman S.B."/>
            <person name="Goldberg J."/>
            <person name="Griggs A."/>
            <person name="Gujja S."/>
            <person name="Hansen M."/>
            <person name="Howarth C."/>
            <person name="Imamovic A."/>
            <person name="Larimer J."/>
            <person name="McCowen C."/>
            <person name="Montmayeur A."/>
            <person name="Murphy C."/>
            <person name="Neiman D."/>
            <person name="Pearson M."/>
            <person name="Priest M."/>
            <person name="Roberts A."/>
            <person name="Saif S."/>
            <person name="Shea T."/>
            <person name="Sisk P."/>
            <person name="Sykes S."/>
            <person name="Wortman J."/>
            <person name="Nusbaum C."/>
            <person name="Birren B."/>
        </authorList>
    </citation>
    <scope>NUCLEOTIDE SEQUENCE [LARGE SCALE GENOMIC DNA]</scope>
    <source>
        <strain evidence="2 3">YIT 12058</strain>
    </source>
</reference>
<keyword evidence="1" id="KW-0812">Transmembrane</keyword>
<evidence type="ECO:0000256" key="1">
    <source>
        <dbReference type="SAM" id="Phobius"/>
    </source>
</evidence>
<comment type="caution">
    <text evidence="2">The sequence shown here is derived from an EMBL/GenBank/DDBJ whole genome shotgun (WGS) entry which is preliminary data.</text>
</comment>
<sequence length="82" mass="9675">MLHSYRWLTKKTKVRLHQSVTLLSIIILYQFKDQFVVAYSAIAPLVTLVLKYNIWPKIGNKMISMLELTECHIIPYKHFIAL</sequence>
<keyword evidence="1" id="KW-0472">Membrane</keyword>
<dbReference type="EMBL" id="ADLF01000013">
    <property type="protein sequence ID" value="EKU89560.1"/>
    <property type="molecule type" value="Genomic_DNA"/>
</dbReference>
<evidence type="ECO:0000313" key="2">
    <source>
        <dbReference type="EMBL" id="EKU89560.1"/>
    </source>
</evidence>
<gene>
    <name evidence="2" type="ORF">HMPREF9447_02998</name>
</gene>
<keyword evidence="1" id="KW-1133">Transmembrane helix</keyword>
<dbReference type="AlphaFoldDB" id="K9EK87"/>
<protein>
    <submittedName>
        <fullName evidence="2">Uncharacterized protein</fullName>
    </submittedName>
</protein>
<dbReference type="Proteomes" id="UP000009872">
    <property type="component" value="Unassembled WGS sequence"/>
</dbReference>
<accession>K9EK87</accession>
<organism evidence="2 3">
    <name type="scientific">Bacteroides oleiciplenus YIT 12058</name>
    <dbReference type="NCBI Taxonomy" id="742727"/>
    <lineage>
        <taxon>Bacteria</taxon>
        <taxon>Pseudomonadati</taxon>
        <taxon>Bacteroidota</taxon>
        <taxon>Bacteroidia</taxon>
        <taxon>Bacteroidales</taxon>
        <taxon>Bacteroidaceae</taxon>
        <taxon>Bacteroides</taxon>
    </lineage>
</organism>
<evidence type="ECO:0000313" key="3">
    <source>
        <dbReference type="Proteomes" id="UP000009872"/>
    </source>
</evidence>
<dbReference type="HOGENOM" id="CLU_2551280_0_0_10"/>
<keyword evidence="3" id="KW-1185">Reference proteome</keyword>
<feature type="transmembrane region" description="Helical" evidence="1">
    <location>
        <begin position="37"/>
        <end position="55"/>
    </location>
</feature>
<proteinExistence type="predicted"/>